<feature type="domain" description="UvrD-like helicase C-terminal" evidence="3">
    <location>
        <begin position="401"/>
        <end position="443"/>
    </location>
</feature>
<comment type="caution">
    <text evidence="4">The sequence shown here is derived from an EMBL/GenBank/DDBJ whole genome shotgun (WGS) entry which is preliminary data.</text>
</comment>
<dbReference type="Gene3D" id="3.40.50.300">
    <property type="entry name" value="P-loop containing nucleotide triphosphate hydrolases"/>
    <property type="match status" value="2"/>
</dbReference>
<keyword evidence="2" id="KW-0067">ATP-binding</keyword>
<dbReference type="OrthoDB" id="9803432at2"/>
<evidence type="ECO:0000313" key="5">
    <source>
        <dbReference type="Proteomes" id="UP000321532"/>
    </source>
</evidence>
<keyword evidence="5" id="KW-1185">Reference proteome</keyword>
<proteinExistence type="predicted"/>
<dbReference type="CDD" id="cd17933">
    <property type="entry name" value="DEXSc_RecD-like"/>
    <property type="match status" value="1"/>
</dbReference>
<sequence length="447" mass="49536">MSKFATLLGFLPTNEQELALSKISDFVEGKTEDNFFVLRGSAGTGKTSIVKAITTKLKEAGKSVKLGAPTARAAKIIGAKTAHPSKTLHSQIYTPETIKNGGGVNFVRKQNKSSEETIFIVDEASMISDTLTKNENFFVKNPLLTDYLDFVKQGNSKNKVIFIGDIYQLPPVTPGSNLTFSPALEPDYLSGKLGLSGNMFSLNQVMRQAEGSKVLKLATEIRDTMKRGGSTINNSLTKVSGPTPAIHLYLSLFEDGVLDKTTIICWTNRDVKWWNSVIRERLGYSGSIAVKDIVTTQANWFSTTEWIFKGDTGVIRSLDNRVETYADLHFVEAEVEFSGDAGGKTIITTKILLESLSSESGNLTPEQESHLFHQVMTHNSKFRESRKPSDDKYLGAMRLKHGYATTCHKAQGGEWDNVILHPYQPKDLRWLYTAVTRARNEAYSWAA</sequence>
<dbReference type="Pfam" id="PF13538">
    <property type="entry name" value="UvrD_C_2"/>
    <property type="match status" value="1"/>
</dbReference>
<dbReference type="GO" id="GO:0003678">
    <property type="term" value="F:DNA helicase activity"/>
    <property type="evidence" value="ECO:0007669"/>
    <property type="project" value="UniProtKB-ARBA"/>
</dbReference>
<evidence type="ECO:0000259" key="3">
    <source>
        <dbReference type="Pfam" id="PF13538"/>
    </source>
</evidence>
<evidence type="ECO:0000256" key="1">
    <source>
        <dbReference type="ARBA" id="ARBA00022741"/>
    </source>
</evidence>
<dbReference type="PANTHER" id="PTHR43788">
    <property type="entry name" value="DNA2/NAM7 HELICASE FAMILY MEMBER"/>
    <property type="match status" value="1"/>
</dbReference>
<dbReference type="InterPro" id="IPR050534">
    <property type="entry name" value="Coronavir_polyprotein_1ab"/>
</dbReference>
<evidence type="ECO:0000256" key="2">
    <source>
        <dbReference type="ARBA" id="ARBA00022840"/>
    </source>
</evidence>
<dbReference type="CDD" id="cd18809">
    <property type="entry name" value="SF1_C_RecD"/>
    <property type="match status" value="1"/>
</dbReference>
<gene>
    <name evidence="4" type="ORF">AAE02nite_10140</name>
</gene>
<dbReference type="EMBL" id="BJYS01000005">
    <property type="protein sequence ID" value="GEO03350.1"/>
    <property type="molecule type" value="Genomic_DNA"/>
</dbReference>
<dbReference type="InterPro" id="IPR027417">
    <property type="entry name" value="P-loop_NTPase"/>
</dbReference>
<reference evidence="4 5" key="1">
    <citation type="submission" date="2019-07" db="EMBL/GenBank/DDBJ databases">
        <title>Whole genome shotgun sequence of Adhaeribacter aerolatus NBRC 106133.</title>
        <authorList>
            <person name="Hosoyama A."/>
            <person name="Uohara A."/>
            <person name="Ohji S."/>
            <person name="Ichikawa N."/>
        </authorList>
    </citation>
    <scope>NUCLEOTIDE SEQUENCE [LARGE SCALE GENOMIC DNA]</scope>
    <source>
        <strain evidence="4 5">NBRC 106133</strain>
    </source>
</reference>
<organism evidence="4 5">
    <name type="scientific">Adhaeribacter aerolatus</name>
    <dbReference type="NCBI Taxonomy" id="670289"/>
    <lineage>
        <taxon>Bacteria</taxon>
        <taxon>Pseudomonadati</taxon>
        <taxon>Bacteroidota</taxon>
        <taxon>Cytophagia</taxon>
        <taxon>Cytophagales</taxon>
        <taxon>Hymenobacteraceae</taxon>
        <taxon>Adhaeribacter</taxon>
    </lineage>
</organism>
<dbReference type="PANTHER" id="PTHR43788:SF6">
    <property type="entry name" value="DNA HELICASE B"/>
    <property type="match status" value="1"/>
</dbReference>
<dbReference type="SUPFAM" id="SSF52540">
    <property type="entry name" value="P-loop containing nucleoside triphosphate hydrolases"/>
    <property type="match status" value="2"/>
</dbReference>
<dbReference type="Proteomes" id="UP000321532">
    <property type="component" value="Unassembled WGS sequence"/>
</dbReference>
<dbReference type="InterPro" id="IPR027785">
    <property type="entry name" value="UvrD-like_helicase_C"/>
</dbReference>
<protein>
    <submittedName>
        <fullName evidence="4">ATP-dependent exodeoxyribonuclease</fullName>
    </submittedName>
</protein>
<dbReference type="AlphaFoldDB" id="A0A512AUI5"/>
<keyword evidence="1" id="KW-0547">Nucleotide-binding</keyword>
<name>A0A512AUI5_9BACT</name>
<dbReference type="Pfam" id="PF13604">
    <property type="entry name" value="AAA_30"/>
    <property type="match status" value="1"/>
</dbReference>
<dbReference type="RefSeq" id="WP_146895577.1">
    <property type="nucleotide sequence ID" value="NZ_BJYS01000005.1"/>
</dbReference>
<accession>A0A512AUI5</accession>
<dbReference type="GO" id="GO:0005524">
    <property type="term" value="F:ATP binding"/>
    <property type="evidence" value="ECO:0007669"/>
    <property type="project" value="UniProtKB-KW"/>
</dbReference>
<evidence type="ECO:0000313" key="4">
    <source>
        <dbReference type="EMBL" id="GEO03350.1"/>
    </source>
</evidence>